<accession>A0ABU0I9Q3</accession>
<dbReference type="RefSeq" id="WP_307157169.1">
    <property type="nucleotide sequence ID" value="NZ_JAUSWH010000003.1"/>
</dbReference>
<protein>
    <recommendedName>
        <fullName evidence="3">Class I SAM-dependent methyltransferase</fullName>
    </recommendedName>
</protein>
<organism evidence="1 2">
    <name type="scientific">Rhizobium paknamense</name>
    <dbReference type="NCBI Taxonomy" id="1206817"/>
    <lineage>
        <taxon>Bacteria</taxon>
        <taxon>Pseudomonadati</taxon>
        <taxon>Pseudomonadota</taxon>
        <taxon>Alphaproteobacteria</taxon>
        <taxon>Hyphomicrobiales</taxon>
        <taxon>Rhizobiaceae</taxon>
        <taxon>Rhizobium/Agrobacterium group</taxon>
        <taxon>Rhizobium</taxon>
    </lineage>
</organism>
<proteinExistence type="predicted"/>
<comment type="caution">
    <text evidence="1">The sequence shown here is derived from an EMBL/GenBank/DDBJ whole genome shotgun (WGS) entry which is preliminary data.</text>
</comment>
<keyword evidence="2" id="KW-1185">Reference proteome</keyword>
<evidence type="ECO:0000313" key="1">
    <source>
        <dbReference type="EMBL" id="MDQ0454963.1"/>
    </source>
</evidence>
<name>A0ABU0I9Q3_9HYPH</name>
<evidence type="ECO:0008006" key="3">
    <source>
        <dbReference type="Google" id="ProtNLM"/>
    </source>
</evidence>
<dbReference type="Proteomes" id="UP001235269">
    <property type="component" value="Unassembled WGS sequence"/>
</dbReference>
<evidence type="ECO:0000313" key="2">
    <source>
        <dbReference type="Proteomes" id="UP001235269"/>
    </source>
</evidence>
<reference evidence="1 2" key="1">
    <citation type="submission" date="2023-07" db="EMBL/GenBank/DDBJ databases">
        <title>Genomic Encyclopedia of Type Strains, Phase IV (KMG-IV): sequencing the most valuable type-strain genomes for metagenomic binning, comparative biology and taxonomic classification.</title>
        <authorList>
            <person name="Goeker M."/>
        </authorList>
    </citation>
    <scope>NUCLEOTIDE SEQUENCE [LARGE SCALE GENOMIC DNA]</scope>
    <source>
        <strain evidence="1 2">DSM 100301</strain>
    </source>
</reference>
<sequence>MILEALNYAATFPVTTPAHRPFIRSSVNLWSRARRCAKAWAPHEDNTRGAILAAASAAKPRRTAVVLGSGLLRDVPLRPLAAAFDTVVLIDLVHLASVRLWLGVQGLKNVRLIERDLSGYDALKAGQTPEPLDFLRRVPYLDLVISANLLSQIGRGVKRRLEKEPPGTLPEDAVARLIAAHIDGLHQLPAKTCLVTDTRFEVVDRTGAVRDAADLMAGVPLAAAKAEWNWPVAPLGEESRDYQIVHQVGAWF</sequence>
<gene>
    <name evidence="1" type="ORF">QO005_001293</name>
</gene>
<dbReference type="EMBL" id="JAUSWH010000003">
    <property type="protein sequence ID" value="MDQ0454963.1"/>
    <property type="molecule type" value="Genomic_DNA"/>
</dbReference>